<reference evidence="5" key="1">
    <citation type="submission" date="2017-03" db="EMBL/GenBank/DDBJ databases">
        <authorList>
            <person name="Lund M.B."/>
        </authorList>
    </citation>
    <scope>NUCLEOTIDE SEQUENCE [LARGE SCALE GENOMIC DNA]</scope>
</reference>
<name>A0A2A6FRS0_9MICO</name>
<dbReference type="Gene3D" id="3.30.360.10">
    <property type="entry name" value="Dihydrodipicolinate Reductase, domain 2"/>
    <property type="match status" value="1"/>
</dbReference>
<protein>
    <recommendedName>
        <fullName evidence="6">Oxidoreductase</fullName>
    </recommendedName>
</protein>
<dbReference type="PANTHER" id="PTHR43377:SF1">
    <property type="entry name" value="BILIVERDIN REDUCTASE A"/>
    <property type="match status" value="1"/>
</dbReference>
<keyword evidence="1" id="KW-0520">NAD</keyword>
<evidence type="ECO:0000313" key="4">
    <source>
        <dbReference type="EMBL" id="PDQ35306.1"/>
    </source>
</evidence>
<dbReference type="AlphaFoldDB" id="A0A2A6FRS0"/>
<evidence type="ECO:0000256" key="1">
    <source>
        <dbReference type="ARBA" id="ARBA00023027"/>
    </source>
</evidence>
<dbReference type="GO" id="GO:0000166">
    <property type="term" value="F:nucleotide binding"/>
    <property type="evidence" value="ECO:0007669"/>
    <property type="project" value="InterPro"/>
</dbReference>
<dbReference type="Gene3D" id="3.40.50.720">
    <property type="entry name" value="NAD(P)-binding Rossmann-like Domain"/>
    <property type="match status" value="1"/>
</dbReference>
<dbReference type="InterPro" id="IPR055170">
    <property type="entry name" value="GFO_IDH_MocA-like_dom"/>
</dbReference>
<evidence type="ECO:0000259" key="2">
    <source>
        <dbReference type="Pfam" id="PF01408"/>
    </source>
</evidence>
<organism evidence="4 5">
    <name type="scientific">Candidatus Lumbricidiphila eiseniae</name>
    <dbReference type="NCBI Taxonomy" id="1969409"/>
    <lineage>
        <taxon>Bacteria</taxon>
        <taxon>Bacillati</taxon>
        <taxon>Actinomycetota</taxon>
        <taxon>Actinomycetes</taxon>
        <taxon>Micrococcales</taxon>
        <taxon>Microbacteriaceae</taxon>
        <taxon>Candidatus Lumbricidiphila</taxon>
    </lineage>
</organism>
<dbReference type="Pfam" id="PF01408">
    <property type="entry name" value="GFO_IDH_MocA"/>
    <property type="match status" value="1"/>
</dbReference>
<dbReference type="InterPro" id="IPR000683">
    <property type="entry name" value="Gfo/Idh/MocA-like_OxRdtase_N"/>
</dbReference>
<dbReference type="SUPFAM" id="SSF51735">
    <property type="entry name" value="NAD(P)-binding Rossmann-fold domains"/>
    <property type="match status" value="1"/>
</dbReference>
<proteinExistence type="predicted"/>
<dbReference type="InterPro" id="IPR036291">
    <property type="entry name" value="NAD(P)-bd_dom_sf"/>
</dbReference>
<dbReference type="Proteomes" id="UP000219994">
    <property type="component" value="Unassembled WGS sequence"/>
</dbReference>
<evidence type="ECO:0000259" key="3">
    <source>
        <dbReference type="Pfam" id="PF22725"/>
    </source>
</evidence>
<evidence type="ECO:0008006" key="6">
    <source>
        <dbReference type="Google" id="ProtNLM"/>
    </source>
</evidence>
<dbReference type="InterPro" id="IPR051450">
    <property type="entry name" value="Gfo/Idh/MocA_Oxidoreductases"/>
</dbReference>
<accession>A0A2A6FRS0</accession>
<dbReference type="SUPFAM" id="SSF55347">
    <property type="entry name" value="Glyceraldehyde-3-phosphate dehydrogenase-like, C-terminal domain"/>
    <property type="match status" value="1"/>
</dbReference>
<dbReference type="Pfam" id="PF22725">
    <property type="entry name" value="GFO_IDH_MocA_C3"/>
    <property type="match status" value="1"/>
</dbReference>
<gene>
    <name evidence="4" type="ORF">B5766_06825</name>
</gene>
<feature type="domain" description="Gfo/Idh/MocA-like oxidoreductase N-terminal" evidence="2">
    <location>
        <begin position="5"/>
        <end position="122"/>
    </location>
</feature>
<comment type="caution">
    <text evidence="4">The sequence shown here is derived from an EMBL/GenBank/DDBJ whole genome shotgun (WGS) entry which is preliminary data.</text>
</comment>
<sequence length="336" mass="35533">MTTTRVAVVGAGRMGQVHCRIVSENPRATLAAVVDPFEDSGRRAAEQHAVPWFATLDEAITATKLDAVIIAVPDKLHVGVTVHALEVGLHVLVEKPLADTLEGALTIAASAEKSSSKVLVGHVLRHDPRFRLAANTVCSGKIGESVHVRASRIVPRSVGVANRGASPIYMYQGIHDIDLVQWITGSPIVRVCATTACKILPALGVEGVDVALILCELEDGTIGSIEISWALLDSAPSGLASSFELYGTEGTLKVDVTAEGVDLLTADGHSLPNTVLSPELDGSLEGVVPQQFEYFLQMIEFDRPSRIGIDEAVSAARVLDAIGESLTTGAWAKVRL</sequence>
<evidence type="ECO:0000313" key="5">
    <source>
        <dbReference type="Proteomes" id="UP000219994"/>
    </source>
</evidence>
<dbReference type="EMBL" id="NAEP01000036">
    <property type="protein sequence ID" value="PDQ35306.1"/>
    <property type="molecule type" value="Genomic_DNA"/>
</dbReference>
<dbReference type="PANTHER" id="PTHR43377">
    <property type="entry name" value="BILIVERDIN REDUCTASE A"/>
    <property type="match status" value="1"/>
</dbReference>
<feature type="domain" description="GFO/IDH/MocA-like oxidoreductase" evidence="3">
    <location>
        <begin position="130"/>
        <end position="252"/>
    </location>
</feature>